<gene>
    <name evidence="7" type="ORF">KSZ_01790</name>
</gene>
<evidence type="ECO:0000313" key="8">
    <source>
        <dbReference type="Proteomes" id="UP000635565"/>
    </source>
</evidence>
<evidence type="ECO:0000256" key="1">
    <source>
        <dbReference type="ARBA" id="ARBA00022491"/>
    </source>
</evidence>
<comment type="caution">
    <text evidence="7">The sequence shown here is derived from an EMBL/GenBank/DDBJ whole genome shotgun (WGS) entry which is preliminary data.</text>
</comment>
<evidence type="ECO:0000259" key="6">
    <source>
        <dbReference type="PROSITE" id="PS50977"/>
    </source>
</evidence>
<dbReference type="Pfam" id="PF00440">
    <property type="entry name" value="TetR_N"/>
    <property type="match status" value="1"/>
</dbReference>
<dbReference type="SUPFAM" id="SSF46689">
    <property type="entry name" value="Homeodomain-like"/>
    <property type="match status" value="1"/>
</dbReference>
<evidence type="ECO:0000256" key="2">
    <source>
        <dbReference type="ARBA" id="ARBA00023015"/>
    </source>
</evidence>
<dbReference type="InterPro" id="IPR039538">
    <property type="entry name" value="BetI_C"/>
</dbReference>
<dbReference type="PANTHER" id="PTHR30055">
    <property type="entry name" value="HTH-TYPE TRANSCRIPTIONAL REGULATOR RUTR"/>
    <property type="match status" value="1"/>
</dbReference>
<keyword evidence="1" id="KW-0678">Repressor</keyword>
<keyword evidence="8" id="KW-1185">Reference proteome</keyword>
<accession>A0ABQ3V9S5</accession>
<evidence type="ECO:0000256" key="4">
    <source>
        <dbReference type="ARBA" id="ARBA00023163"/>
    </source>
</evidence>
<sequence length="200" mass="23005">MTRTVNGSTTHAGQRRQSLIEAAYQSIAQEGLKGLRTRDVAAQVGMTHATLHYYFPTKEALIEAVADYAVFQKLLVDVPYDNQEGSPRERLHQFLITLQHNIREEPTHFLVLYELARYTRQCPAIREIFQRQTFHPSWHRFMATLLDEGIRQREFRADLNAEDGASILMMFILGLGTSLLMPVPGDPEQMIQQIEHWLIG</sequence>
<reference evidence="7 8" key="1">
    <citation type="journal article" date="2021" name="Int. J. Syst. Evol. Microbiol.">
        <title>Reticulibacter mediterranei gen. nov., sp. nov., within the new family Reticulibacteraceae fam. nov., and Ktedonospora formicarum gen. nov., sp. nov., Ktedonobacter robiniae sp. nov., Dictyobacter formicarum sp. nov. and Dictyobacter arantiisoli sp. nov., belonging to the class Ktedonobacteria.</title>
        <authorList>
            <person name="Yabe S."/>
            <person name="Zheng Y."/>
            <person name="Wang C.M."/>
            <person name="Sakai Y."/>
            <person name="Abe K."/>
            <person name="Yokota A."/>
            <person name="Donadio S."/>
            <person name="Cavaletti L."/>
            <person name="Monciardini P."/>
        </authorList>
    </citation>
    <scope>NUCLEOTIDE SEQUENCE [LARGE SCALE GENOMIC DNA]</scope>
    <source>
        <strain evidence="7 8">SOSP1-9</strain>
    </source>
</reference>
<dbReference type="PANTHER" id="PTHR30055:SF220">
    <property type="entry name" value="TETR-FAMILY REGULATORY PROTEIN"/>
    <property type="match status" value="1"/>
</dbReference>
<proteinExistence type="predicted"/>
<feature type="domain" description="HTH tetR-type" evidence="6">
    <location>
        <begin position="13"/>
        <end position="73"/>
    </location>
</feature>
<dbReference type="InterPro" id="IPR009057">
    <property type="entry name" value="Homeodomain-like_sf"/>
</dbReference>
<feature type="DNA-binding region" description="H-T-H motif" evidence="5">
    <location>
        <begin position="36"/>
        <end position="55"/>
    </location>
</feature>
<dbReference type="InterPro" id="IPR036271">
    <property type="entry name" value="Tet_transcr_reg_TetR-rel_C_sf"/>
</dbReference>
<dbReference type="SUPFAM" id="SSF48498">
    <property type="entry name" value="Tetracyclin repressor-like, C-terminal domain"/>
    <property type="match status" value="1"/>
</dbReference>
<evidence type="ECO:0000313" key="7">
    <source>
        <dbReference type="EMBL" id="GHO82173.1"/>
    </source>
</evidence>
<dbReference type="Gene3D" id="1.10.357.10">
    <property type="entry name" value="Tetracycline Repressor, domain 2"/>
    <property type="match status" value="1"/>
</dbReference>
<dbReference type="RefSeq" id="WP_201359874.1">
    <property type="nucleotide sequence ID" value="NZ_BNJJ01000001.1"/>
</dbReference>
<name>A0ABQ3V9S5_9CHLR</name>
<keyword evidence="3 5" id="KW-0238">DNA-binding</keyword>
<dbReference type="InterPro" id="IPR050109">
    <property type="entry name" value="HTH-type_TetR-like_transc_reg"/>
</dbReference>
<dbReference type="Proteomes" id="UP000635565">
    <property type="component" value="Unassembled WGS sequence"/>
</dbReference>
<evidence type="ECO:0000256" key="3">
    <source>
        <dbReference type="ARBA" id="ARBA00023125"/>
    </source>
</evidence>
<dbReference type="PROSITE" id="PS50977">
    <property type="entry name" value="HTH_TETR_2"/>
    <property type="match status" value="1"/>
</dbReference>
<dbReference type="EMBL" id="BNJJ01000001">
    <property type="protein sequence ID" value="GHO82173.1"/>
    <property type="molecule type" value="Genomic_DNA"/>
</dbReference>
<keyword evidence="2" id="KW-0805">Transcription regulation</keyword>
<organism evidence="7 8">
    <name type="scientific">Dictyobacter formicarum</name>
    <dbReference type="NCBI Taxonomy" id="2778368"/>
    <lineage>
        <taxon>Bacteria</taxon>
        <taxon>Bacillati</taxon>
        <taxon>Chloroflexota</taxon>
        <taxon>Ktedonobacteria</taxon>
        <taxon>Ktedonobacterales</taxon>
        <taxon>Dictyobacteraceae</taxon>
        <taxon>Dictyobacter</taxon>
    </lineage>
</organism>
<keyword evidence="4" id="KW-0804">Transcription</keyword>
<evidence type="ECO:0000256" key="5">
    <source>
        <dbReference type="PROSITE-ProRule" id="PRU00335"/>
    </source>
</evidence>
<dbReference type="Pfam" id="PF13977">
    <property type="entry name" value="TetR_C_6"/>
    <property type="match status" value="1"/>
</dbReference>
<protein>
    <recommendedName>
        <fullName evidence="6">HTH tetR-type domain-containing protein</fullName>
    </recommendedName>
</protein>
<dbReference type="InterPro" id="IPR001647">
    <property type="entry name" value="HTH_TetR"/>
</dbReference>
<dbReference type="PRINTS" id="PR00455">
    <property type="entry name" value="HTHTETR"/>
</dbReference>
<dbReference type="Gene3D" id="1.10.10.60">
    <property type="entry name" value="Homeodomain-like"/>
    <property type="match status" value="1"/>
</dbReference>